<dbReference type="Proteomes" id="UP000832011">
    <property type="component" value="Chromosome"/>
</dbReference>
<organism evidence="1 2">
    <name type="scientific">Vitreoscilla massiliensis</name>
    <dbReference type="NCBI Taxonomy" id="1689272"/>
    <lineage>
        <taxon>Bacteria</taxon>
        <taxon>Pseudomonadati</taxon>
        <taxon>Pseudomonadota</taxon>
        <taxon>Betaproteobacteria</taxon>
        <taxon>Neisseriales</taxon>
        <taxon>Neisseriaceae</taxon>
        <taxon>Vitreoscilla</taxon>
    </lineage>
</organism>
<accession>A0ABY4E472</accession>
<protein>
    <recommendedName>
        <fullName evidence="3">Glycine zipper domain-containing protein</fullName>
    </recommendedName>
</protein>
<gene>
    <name evidence="1" type="ORF">LVJ82_03650</name>
</gene>
<name>A0ABY4E472_9NEIS</name>
<sequence length="122" mass="12001">MQNPICPKCNSAHIVTKDTAKTYGGIIGTAGGAISGATAALAGANIGSKIGMVAGPVGIAAGTVAGALFGALFYGATGGIAGSQLGKVVDEHVLKNLECQDCGYVFSSKEPSDITINTISMP</sequence>
<dbReference type="RefSeq" id="WP_058356007.1">
    <property type="nucleotide sequence ID" value="NZ_CABKVG010000008.1"/>
</dbReference>
<evidence type="ECO:0008006" key="3">
    <source>
        <dbReference type="Google" id="ProtNLM"/>
    </source>
</evidence>
<reference evidence="1 2" key="1">
    <citation type="journal article" date="2022" name="Res Sq">
        <title>Evolution of multicellular longitudinally dividing oral cavity symbionts (Neisseriaceae).</title>
        <authorList>
            <person name="Nyongesa S."/>
            <person name="Weber P."/>
            <person name="Bernet E."/>
            <person name="Pullido F."/>
            <person name="Nieckarz M."/>
            <person name="Delaby M."/>
            <person name="Nieves C."/>
            <person name="Viehboeck T."/>
            <person name="Krause N."/>
            <person name="Rivera-Millot A."/>
            <person name="Nakamura A."/>
            <person name="Vischer N."/>
            <person name="VanNieuwenhze M."/>
            <person name="Brun Y."/>
            <person name="Cava F."/>
            <person name="Bulgheresi S."/>
            <person name="Veyrier F."/>
        </authorList>
    </citation>
    <scope>NUCLEOTIDE SEQUENCE [LARGE SCALE GENOMIC DNA]</scope>
    <source>
        <strain evidence="1 2">SN4</strain>
    </source>
</reference>
<evidence type="ECO:0000313" key="2">
    <source>
        <dbReference type="Proteomes" id="UP000832011"/>
    </source>
</evidence>
<proteinExistence type="predicted"/>
<keyword evidence="2" id="KW-1185">Reference proteome</keyword>
<evidence type="ECO:0000313" key="1">
    <source>
        <dbReference type="EMBL" id="UOO90094.1"/>
    </source>
</evidence>
<dbReference type="EMBL" id="CP091511">
    <property type="protein sequence ID" value="UOO90094.1"/>
    <property type="molecule type" value="Genomic_DNA"/>
</dbReference>